<evidence type="ECO:0000313" key="2">
    <source>
        <dbReference type="EMBL" id="KWU67503.1"/>
    </source>
</evidence>
<keyword evidence="1" id="KW-1133">Transmembrane helix</keyword>
<reference evidence="2 3" key="1">
    <citation type="submission" date="2016-01" db="EMBL/GenBank/DDBJ databases">
        <authorList>
            <person name="McClelland M."/>
            <person name="Jain A."/>
            <person name="Saraogi P."/>
            <person name="Mendelson R."/>
            <person name="Westerman R."/>
            <person name="SanMiguel P."/>
            <person name="Csonka L."/>
        </authorList>
    </citation>
    <scope>NUCLEOTIDE SEQUENCE [LARGE SCALE GENOMIC DNA]</scope>
    <source>
        <strain evidence="2 3">PE8-15</strain>
    </source>
</reference>
<evidence type="ECO:0000256" key="1">
    <source>
        <dbReference type="SAM" id="Phobius"/>
    </source>
</evidence>
<proteinExistence type="predicted"/>
<evidence type="ECO:0000313" key="3">
    <source>
        <dbReference type="Proteomes" id="UP000065797"/>
    </source>
</evidence>
<sequence>MLMNLVCALLIISGLIIVVRNTFILNHYLCNLMAFFCAYMTTSSYVLEQLSLTKIILILCLLLITFILIYSHFEIRGLAFNDYTVFNLPSSRVSILVKDGLTEANIEFTLDKNNIYLSGSPVKIRILNRPLHTTNILFRKCREDIKTKIKGIIKEKIKAEEKSFPLSGVLLIVLSAVIFFLK</sequence>
<dbReference type="EMBL" id="LRPH01000024">
    <property type="protein sequence ID" value="KWU67503.1"/>
    <property type="molecule type" value="Genomic_DNA"/>
</dbReference>
<accession>A0A109GJ80</accession>
<name>A0A109GJ80_BACMY</name>
<feature type="transmembrane region" description="Helical" evidence="1">
    <location>
        <begin position="164"/>
        <end position="181"/>
    </location>
</feature>
<dbReference type="Proteomes" id="UP000065797">
    <property type="component" value="Unassembled WGS sequence"/>
</dbReference>
<comment type="caution">
    <text evidence="2">The sequence shown here is derived from an EMBL/GenBank/DDBJ whole genome shotgun (WGS) entry which is preliminary data.</text>
</comment>
<keyword evidence="1" id="KW-0812">Transmembrane</keyword>
<organism evidence="2 3">
    <name type="scientific">Bacillus mycoides</name>
    <dbReference type="NCBI Taxonomy" id="1405"/>
    <lineage>
        <taxon>Bacteria</taxon>
        <taxon>Bacillati</taxon>
        <taxon>Bacillota</taxon>
        <taxon>Bacilli</taxon>
        <taxon>Bacillales</taxon>
        <taxon>Bacillaceae</taxon>
        <taxon>Bacillus</taxon>
        <taxon>Bacillus cereus group</taxon>
    </lineage>
</organism>
<dbReference type="RefSeq" id="WP_060749115.1">
    <property type="nucleotide sequence ID" value="NZ_LRPH01000024.1"/>
</dbReference>
<dbReference type="AlphaFoldDB" id="A0A109GJ80"/>
<gene>
    <name evidence="2" type="ORF">AWW70_04340</name>
</gene>
<feature type="transmembrane region" description="Helical" evidence="1">
    <location>
        <begin position="50"/>
        <end position="70"/>
    </location>
</feature>
<protein>
    <submittedName>
        <fullName evidence="2">Uncharacterized protein</fullName>
    </submittedName>
</protein>
<keyword evidence="1" id="KW-0472">Membrane</keyword>